<dbReference type="RefSeq" id="WP_011873519.1">
    <property type="nucleotide sequence ID" value="NZ_CP069353.1"/>
</dbReference>
<dbReference type="Proteomes" id="UP001500729">
    <property type="component" value="Unassembled WGS sequence"/>
</dbReference>
<evidence type="ECO:0000313" key="1">
    <source>
        <dbReference type="EMBL" id="GAA0519212.1"/>
    </source>
</evidence>
<accession>A0ABN1CHD2</accession>
<dbReference type="InterPro" id="IPR013785">
    <property type="entry name" value="Aldolase_TIM"/>
</dbReference>
<comment type="caution">
    <text evidence="1">The sequence shown here is derived from an EMBL/GenBank/DDBJ whole genome shotgun (WGS) entry which is preliminary data.</text>
</comment>
<protein>
    <recommendedName>
        <fullName evidence="3">5-dehydro-4-deoxyglucarate dehydratase</fullName>
    </recommendedName>
</protein>
<sequence>MDRLLAGFHLPLVALRDETPGFAVSLVKAGARLRGQKVGGVRPPLGEPTADQLGRLERVVADGLALVRETG</sequence>
<organism evidence="1 2">
    <name type="scientific">Saccharopolyspora erythraea</name>
    <name type="common">Streptomyces erythraeus</name>
    <dbReference type="NCBI Taxonomy" id="1836"/>
    <lineage>
        <taxon>Bacteria</taxon>
        <taxon>Bacillati</taxon>
        <taxon>Actinomycetota</taxon>
        <taxon>Actinomycetes</taxon>
        <taxon>Pseudonocardiales</taxon>
        <taxon>Pseudonocardiaceae</taxon>
        <taxon>Saccharopolyspora</taxon>
    </lineage>
</organism>
<reference evidence="1 2" key="1">
    <citation type="journal article" date="2019" name="Int. J. Syst. Evol. Microbiol.">
        <title>The Global Catalogue of Microorganisms (GCM) 10K type strain sequencing project: providing services to taxonomists for standard genome sequencing and annotation.</title>
        <authorList>
            <consortium name="The Broad Institute Genomics Platform"/>
            <consortium name="The Broad Institute Genome Sequencing Center for Infectious Disease"/>
            <person name="Wu L."/>
            <person name="Ma J."/>
        </authorList>
    </citation>
    <scope>NUCLEOTIDE SEQUENCE [LARGE SCALE GENOMIC DNA]</scope>
    <source>
        <strain evidence="1 2">JCM 10303</strain>
    </source>
</reference>
<name>A0ABN1CHD2_SACER</name>
<proteinExistence type="predicted"/>
<keyword evidence="2" id="KW-1185">Reference proteome</keyword>
<dbReference type="EMBL" id="BAAAGS010000008">
    <property type="protein sequence ID" value="GAA0519212.1"/>
    <property type="molecule type" value="Genomic_DNA"/>
</dbReference>
<evidence type="ECO:0000313" key="2">
    <source>
        <dbReference type="Proteomes" id="UP001500729"/>
    </source>
</evidence>
<dbReference type="Gene3D" id="3.20.20.70">
    <property type="entry name" value="Aldolase class I"/>
    <property type="match status" value="1"/>
</dbReference>
<evidence type="ECO:0008006" key="3">
    <source>
        <dbReference type="Google" id="ProtNLM"/>
    </source>
</evidence>
<gene>
    <name evidence="1" type="ORF">GCM10009533_17960</name>
</gene>